<accession>A0ABM1BSE9</accession>
<evidence type="ECO:0000256" key="4">
    <source>
        <dbReference type="ARBA" id="ARBA00023136"/>
    </source>
</evidence>
<feature type="domain" description="Receptor ligand binding region" evidence="6">
    <location>
        <begin position="49"/>
        <end position="267"/>
    </location>
</feature>
<dbReference type="Proteomes" id="UP000694941">
    <property type="component" value="Unplaced"/>
</dbReference>
<evidence type="ECO:0000313" key="8">
    <source>
        <dbReference type="RefSeq" id="XP_013787766.1"/>
    </source>
</evidence>
<feature type="signal peptide" evidence="5">
    <location>
        <begin position="1"/>
        <end position="19"/>
    </location>
</feature>
<keyword evidence="3" id="KW-1133">Transmembrane helix</keyword>
<dbReference type="PANTHER" id="PTHR44755:SF8">
    <property type="entry name" value="RECEPTOR LIGAND BINDING REGION DOMAIN-CONTAINING PROTEIN"/>
    <property type="match status" value="1"/>
</dbReference>
<evidence type="ECO:0000313" key="7">
    <source>
        <dbReference type="Proteomes" id="UP000694941"/>
    </source>
</evidence>
<dbReference type="PANTHER" id="PTHR44755">
    <property type="entry name" value="NATRIURETIC PEPTIDE RECEPTOR 3-RELATED"/>
    <property type="match status" value="1"/>
</dbReference>
<proteinExistence type="predicted"/>
<keyword evidence="4" id="KW-0472">Membrane</keyword>
<dbReference type="Pfam" id="PF01094">
    <property type="entry name" value="ANF_receptor"/>
    <property type="match status" value="1"/>
</dbReference>
<evidence type="ECO:0000256" key="1">
    <source>
        <dbReference type="ARBA" id="ARBA00004370"/>
    </source>
</evidence>
<evidence type="ECO:0000256" key="2">
    <source>
        <dbReference type="ARBA" id="ARBA00022692"/>
    </source>
</evidence>
<organism evidence="7 8">
    <name type="scientific">Limulus polyphemus</name>
    <name type="common">Atlantic horseshoe crab</name>
    <dbReference type="NCBI Taxonomy" id="6850"/>
    <lineage>
        <taxon>Eukaryota</taxon>
        <taxon>Metazoa</taxon>
        <taxon>Ecdysozoa</taxon>
        <taxon>Arthropoda</taxon>
        <taxon>Chelicerata</taxon>
        <taxon>Merostomata</taxon>
        <taxon>Xiphosura</taxon>
        <taxon>Limulidae</taxon>
        <taxon>Limulus</taxon>
    </lineage>
</organism>
<dbReference type="Gene3D" id="3.40.50.2300">
    <property type="match status" value="2"/>
</dbReference>
<evidence type="ECO:0000256" key="3">
    <source>
        <dbReference type="ARBA" id="ARBA00022989"/>
    </source>
</evidence>
<comment type="subcellular location">
    <subcellularLocation>
        <location evidence="1">Membrane</location>
    </subcellularLocation>
</comment>
<sequence>MNVFLSLLLLVSGSLVVETAENGQIFEAKIVSIFISKNTLEPFYYELITPAIDLAVQKVKLIYPHIAFNITYRTAYNTCANSVAEALAAEEYFKKGVTAFIGPGCTSSLESVSRLASYWNIPIFSSTGLHFQVKSLKVFDTFLRILTNSKTLTEMMLKVLEFFKWRHVTAVIDLGISIGTSISRDFRLRLQELRYSNFNLELVEYDDLVKEDFTTILAKRKKQAKIFIIITTAKTLREFLLSAYALGMENGDFVFIGVDLFNTQLSLGEFSWYIPGDFRNKMLLEGGAGRNDDDKISQEKSKDLTSTFLRTF</sequence>
<keyword evidence="7" id="KW-1185">Reference proteome</keyword>
<dbReference type="SUPFAM" id="SSF53822">
    <property type="entry name" value="Periplasmic binding protein-like I"/>
    <property type="match status" value="1"/>
</dbReference>
<gene>
    <name evidence="8" type="primary">LOC106471693</name>
</gene>
<name>A0ABM1BSE9_LIMPO</name>
<dbReference type="InterPro" id="IPR052612">
    <property type="entry name" value="ANP_Clearance_Receptor"/>
</dbReference>
<protein>
    <submittedName>
        <fullName evidence="8">Atrial natriuretic peptide receptor 3-like</fullName>
    </submittedName>
</protein>
<dbReference type="GeneID" id="106471693"/>
<keyword evidence="2" id="KW-0812">Transmembrane</keyword>
<reference evidence="8" key="1">
    <citation type="submission" date="2025-08" db="UniProtKB">
        <authorList>
            <consortium name="RefSeq"/>
        </authorList>
    </citation>
    <scope>IDENTIFICATION</scope>
    <source>
        <tissue evidence="8">Muscle</tissue>
    </source>
</reference>
<evidence type="ECO:0000256" key="5">
    <source>
        <dbReference type="SAM" id="SignalP"/>
    </source>
</evidence>
<dbReference type="InterPro" id="IPR001828">
    <property type="entry name" value="ANF_lig-bd_rcpt"/>
</dbReference>
<dbReference type="CDD" id="cd06352">
    <property type="entry name" value="PBP1_NPR_GC-like"/>
    <property type="match status" value="1"/>
</dbReference>
<keyword evidence="5" id="KW-0732">Signal</keyword>
<dbReference type="InterPro" id="IPR028082">
    <property type="entry name" value="Peripla_BP_I"/>
</dbReference>
<feature type="chain" id="PRO_5045507144" evidence="5">
    <location>
        <begin position="20"/>
        <end position="312"/>
    </location>
</feature>
<dbReference type="RefSeq" id="XP_013787766.1">
    <property type="nucleotide sequence ID" value="XM_013932312.1"/>
</dbReference>
<evidence type="ECO:0000259" key="6">
    <source>
        <dbReference type="Pfam" id="PF01094"/>
    </source>
</evidence>